<name>A0ABQ9YG71_9EUKA</name>
<dbReference type="EMBL" id="JARBJD010000009">
    <property type="protein sequence ID" value="KAK2962770.1"/>
    <property type="molecule type" value="Genomic_DNA"/>
</dbReference>
<feature type="compositionally biased region" description="Pro residues" evidence="1">
    <location>
        <begin position="618"/>
        <end position="627"/>
    </location>
</feature>
<sequence>MTYVDIVESSSDSVQELSDDEEKAAFETMDTVHYFSKNLRRQPDHFETVPRKKHFNWRTTILIAAQKNPHGLPFLHGTESIRLKYQNESVIYLRKSVDGKKTRVDCTPTIIRRLDDNDVTNSQYTSDPSVPPLPLNLPPLVVRMSSFYSAVKRKSVLHREHRMTENFYETLTRRSTYNRPSRTPLRTPRKSRKTIRNIPTPSRVTTIKADSSSESSNSENKERNMSRTEVLSTLTPPRLIAKDDDSSSSSASISDSSSSSSAVLSDVSAKPISKQKRHVPTQQKHVPPNKDHAPIPKKFPSFPHGSLLQKVTLSTGGTTNLLIPPTSSSASSPVQKDKTEIRTIRSEKPSPKPVNVNKYDVARLDNLLSHLKKNEPKDSLVHGVLSEISAEDFLTSPFSPFSSKFHESALLIDKLFYLISQSKGTPRTYDGNITLVELFDDIKPKPDPTIKSTMFGQVLPNFAGALNHHKFTSMLAHSLSLPVPKKHLIPKLSEAQSHNSIHAPISQVMDWTFQPQKTVILVNDPPPKPAYSVGLKSHLLKQATSSSMRPTPTPSPKSIPLHSSPVFPASPQSSPLPPPVDQTASVQLPVDPSVALIMSQQRISPPVTQKRATDPRLNIPPPAPSPQNTPTNPVILPPPVIVPNQSMMALPLPPALPPPAPATRSFLASDLPPPPPPLHPSTS</sequence>
<proteinExistence type="predicted"/>
<evidence type="ECO:0000313" key="2">
    <source>
        <dbReference type="EMBL" id="KAK2962770.1"/>
    </source>
</evidence>
<dbReference type="Proteomes" id="UP001281761">
    <property type="component" value="Unassembled WGS sequence"/>
</dbReference>
<feature type="compositionally biased region" description="Polar residues" evidence="1">
    <location>
        <begin position="171"/>
        <end position="181"/>
    </location>
</feature>
<keyword evidence="3" id="KW-1185">Reference proteome</keyword>
<feature type="compositionally biased region" description="Polar residues" evidence="1">
    <location>
        <begin position="197"/>
        <end position="210"/>
    </location>
</feature>
<dbReference type="PANTHER" id="PTHR45691">
    <property type="entry name" value="PROTEIN DIAPHANOUS"/>
    <property type="match status" value="1"/>
</dbReference>
<reference evidence="2 3" key="1">
    <citation type="journal article" date="2022" name="bioRxiv">
        <title>Genomics of Preaxostyla Flagellates Illuminates Evolutionary Transitions and the Path Towards Mitochondrial Loss.</title>
        <authorList>
            <person name="Novak L.V.F."/>
            <person name="Treitli S.C."/>
            <person name="Pyrih J."/>
            <person name="Halakuc P."/>
            <person name="Pipaliya S.V."/>
            <person name="Vacek V."/>
            <person name="Brzon O."/>
            <person name="Soukal P."/>
            <person name="Eme L."/>
            <person name="Dacks J.B."/>
            <person name="Karnkowska A."/>
            <person name="Elias M."/>
            <person name="Hampl V."/>
        </authorList>
    </citation>
    <scope>NUCLEOTIDE SEQUENCE [LARGE SCALE GENOMIC DNA]</scope>
    <source>
        <strain evidence="2">NAU3</strain>
        <tissue evidence="2">Gut</tissue>
    </source>
</reference>
<protein>
    <submittedName>
        <fullName evidence="2">Uncharacterized protein</fullName>
    </submittedName>
</protein>
<feature type="compositionally biased region" description="Pro residues" evidence="1">
    <location>
        <begin position="651"/>
        <end position="661"/>
    </location>
</feature>
<feature type="region of interest" description="Disordered" evidence="1">
    <location>
        <begin position="601"/>
        <end position="683"/>
    </location>
</feature>
<feature type="region of interest" description="Disordered" evidence="1">
    <location>
        <begin position="543"/>
        <end position="583"/>
    </location>
</feature>
<comment type="caution">
    <text evidence="2">The sequence shown here is derived from an EMBL/GenBank/DDBJ whole genome shotgun (WGS) entry which is preliminary data.</text>
</comment>
<gene>
    <name evidence="2" type="ORF">BLNAU_2203</name>
</gene>
<feature type="region of interest" description="Disordered" evidence="1">
    <location>
        <begin position="171"/>
        <end position="302"/>
    </location>
</feature>
<feature type="compositionally biased region" description="Pro residues" evidence="1">
    <location>
        <begin position="671"/>
        <end position="683"/>
    </location>
</feature>
<dbReference type="PANTHER" id="PTHR45691:SF1">
    <property type="entry name" value="FH2 DOMAIN-CONTAINING PROTEIN 1-RELATED"/>
    <property type="match status" value="1"/>
</dbReference>
<evidence type="ECO:0000313" key="3">
    <source>
        <dbReference type="Proteomes" id="UP001281761"/>
    </source>
</evidence>
<dbReference type="InterPro" id="IPR051412">
    <property type="entry name" value="Formin_Homology_Diaphanous_sf"/>
</dbReference>
<organism evidence="2 3">
    <name type="scientific">Blattamonas nauphoetae</name>
    <dbReference type="NCBI Taxonomy" id="2049346"/>
    <lineage>
        <taxon>Eukaryota</taxon>
        <taxon>Metamonada</taxon>
        <taxon>Preaxostyla</taxon>
        <taxon>Oxymonadida</taxon>
        <taxon>Blattamonas</taxon>
    </lineage>
</organism>
<evidence type="ECO:0000256" key="1">
    <source>
        <dbReference type="SAM" id="MobiDB-lite"/>
    </source>
</evidence>
<feature type="compositionally biased region" description="Low complexity" evidence="1">
    <location>
        <begin position="247"/>
        <end position="270"/>
    </location>
</feature>
<accession>A0ABQ9YG71</accession>